<dbReference type="STRING" id="1195236.CTER_5164"/>
<dbReference type="EMBL" id="AORV01000070">
    <property type="protein sequence ID" value="EMS69248.1"/>
    <property type="molecule type" value="Genomic_DNA"/>
</dbReference>
<organism evidence="1 2">
    <name type="scientific">Ruminiclostridium cellobioparum subsp. termitidis CT1112</name>
    <dbReference type="NCBI Taxonomy" id="1195236"/>
    <lineage>
        <taxon>Bacteria</taxon>
        <taxon>Bacillati</taxon>
        <taxon>Bacillota</taxon>
        <taxon>Clostridia</taxon>
        <taxon>Eubacteriales</taxon>
        <taxon>Oscillospiraceae</taxon>
        <taxon>Ruminiclostridium</taxon>
    </lineage>
</organism>
<gene>
    <name evidence="1" type="ORF">CTER_5164</name>
</gene>
<reference evidence="1 2" key="1">
    <citation type="journal article" date="2013" name="Genome Announc.">
        <title>Draft Genome Sequence of the Cellulolytic, Mesophilic, Anaerobic Bacterium Clostridium termitidis Strain CT1112 (DSM 5398).</title>
        <authorList>
            <person name="Lal S."/>
            <person name="Ramachandran U."/>
            <person name="Zhang X."/>
            <person name="Munir R."/>
            <person name="Sparling R."/>
            <person name="Levin D.B."/>
        </authorList>
    </citation>
    <scope>NUCLEOTIDE SEQUENCE [LARGE SCALE GENOMIC DNA]</scope>
    <source>
        <strain evidence="1 2">CT1112</strain>
    </source>
</reference>
<accession>S0FL72</accession>
<dbReference type="Proteomes" id="UP000014155">
    <property type="component" value="Unassembled WGS sequence"/>
</dbReference>
<keyword evidence="2" id="KW-1185">Reference proteome</keyword>
<dbReference type="AlphaFoldDB" id="S0FL72"/>
<evidence type="ECO:0008006" key="3">
    <source>
        <dbReference type="Google" id="ProtNLM"/>
    </source>
</evidence>
<sequence length="318" mass="37881">MNVKLDFKPFELFWMNCQFNMLFSMLTSVDNSYKSAALLNDYSYIVNEMETPNSTKYNELTVRPAINKYINMLLTERNPLNFENKEQCLKLLKELIKKKEIILLGVDLFYWIPNSVCWNKHHWEHYSFINGFDEEKRAFYVFDENFNGYNEFEIPEDRLIKAVMNFPLEPHAFICKLSKNIEKFEPSISEIKNNAGRIVNEINEIIPIAFWELCEKDFIEGHMCDLISTQIFQIINRHIANQILMQELESEICDGLISKSLVKYCIELQEGWNLVKNKLLKIYYSNDKKSLRNDINKKCKSLLLKEIDMWNMFLKYTD</sequence>
<dbReference type="eggNOG" id="ENOG5033RQV">
    <property type="taxonomic scope" value="Bacteria"/>
</dbReference>
<dbReference type="RefSeq" id="WP_004630735.1">
    <property type="nucleotide sequence ID" value="NZ_AORV01000070.1"/>
</dbReference>
<comment type="caution">
    <text evidence="1">The sequence shown here is derived from an EMBL/GenBank/DDBJ whole genome shotgun (WGS) entry which is preliminary data.</text>
</comment>
<evidence type="ECO:0000313" key="1">
    <source>
        <dbReference type="EMBL" id="EMS69248.1"/>
    </source>
</evidence>
<evidence type="ECO:0000313" key="2">
    <source>
        <dbReference type="Proteomes" id="UP000014155"/>
    </source>
</evidence>
<name>S0FL72_RUMCE</name>
<protein>
    <recommendedName>
        <fullName evidence="3">Butirosin biosynthesis protein H N-terminal domain-containing protein</fullName>
    </recommendedName>
</protein>
<dbReference type="PATRIC" id="fig|1195236.3.peg.5297"/>
<proteinExistence type="predicted"/>